<dbReference type="Proteomes" id="UP000247715">
    <property type="component" value="Unassembled WGS sequence"/>
</dbReference>
<accession>A0A318U8F0</accession>
<protein>
    <submittedName>
        <fullName evidence="2">Uncharacterized protein</fullName>
    </submittedName>
</protein>
<gene>
    <name evidence="2" type="ORF">BCF88_1047</name>
</gene>
<keyword evidence="1" id="KW-0472">Membrane</keyword>
<dbReference type="AlphaFoldDB" id="A0A318U8F0"/>
<organism evidence="2 3">
    <name type="scientific">Metamycoplasma alkalescens</name>
    <dbReference type="NCBI Taxonomy" id="45363"/>
    <lineage>
        <taxon>Bacteria</taxon>
        <taxon>Bacillati</taxon>
        <taxon>Mycoplasmatota</taxon>
        <taxon>Mycoplasmoidales</taxon>
        <taxon>Metamycoplasmataceae</taxon>
        <taxon>Metamycoplasma</taxon>
    </lineage>
</organism>
<dbReference type="RefSeq" id="WP_002880925.1">
    <property type="nucleotide sequence ID" value="NZ_CP190015.1"/>
</dbReference>
<evidence type="ECO:0000313" key="3">
    <source>
        <dbReference type="Proteomes" id="UP000247715"/>
    </source>
</evidence>
<keyword evidence="1" id="KW-1133">Transmembrane helix</keyword>
<evidence type="ECO:0000313" key="2">
    <source>
        <dbReference type="EMBL" id="PYF43142.1"/>
    </source>
</evidence>
<feature type="transmembrane region" description="Helical" evidence="1">
    <location>
        <begin position="49"/>
        <end position="73"/>
    </location>
</feature>
<dbReference type="EMBL" id="QKLP01000004">
    <property type="protein sequence ID" value="PYF43142.1"/>
    <property type="molecule type" value="Genomic_DNA"/>
</dbReference>
<proteinExistence type="predicted"/>
<evidence type="ECO:0000256" key="1">
    <source>
        <dbReference type="SAM" id="Phobius"/>
    </source>
</evidence>
<comment type="caution">
    <text evidence="2">The sequence shown here is derived from an EMBL/GenBank/DDBJ whole genome shotgun (WGS) entry which is preliminary data.</text>
</comment>
<name>A0A318U8F0_9BACT</name>
<feature type="transmembrane region" description="Helical" evidence="1">
    <location>
        <begin position="6"/>
        <end position="28"/>
    </location>
</feature>
<keyword evidence="1" id="KW-0812">Transmembrane</keyword>
<reference evidence="2 3" key="1">
    <citation type="submission" date="2018-06" db="EMBL/GenBank/DDBJ databases">
        <title>Genomic Encyclopedia of Archaeal and Bacterial Type Strains, Phase II (KMG-II): from individual species to whole genera.</title>
        <authorList>
            <person name="Goeker M."/>
        </authorList>
    </citation>
    <scope>NUCLEOTIDE SEQUENCE [LARGE SCALE GENOMIC DNA]</scope>
    <source>
        <strain evidence="2 3">ATCC 29103</strain>
    </source>
</reference>
<sequence length="89" mass="10380">MDKAPAILGLVFGIVIAILSLILLLTDYKDCFSKEFSKRNQMRSIYKRQWIFTLVICIMSFFLTISLTGYLIFSDWNFKDLPVINTFTK</sequence>